<accession>A0ABU1AZV7</accession>
<protein>
    <submittedName>
        <fullName evidence="2">Uncharacterized protein</fullName>
    </submittedName>
</protein>
<dbReference type="EMBL" id="JARXHW010000109">
    <property type="protein sequence ID" value="MDQ8209665.1"/>
    <property type="molecule type" value="Genomic_DNA"/>
</dbReference>
<evidence type="ECO:0000313" key="3">
    <source>
        <dbReference type="Proteomes" id="UP001225316"/>
    </source>
</evidence>
<keyword evidence="3" id="KW-1185">Reference proteome</keyword>
<evidence type="ECO:0000313" key="2">
    <source>
        <dbReference type="EMBL" id="MDQ8209665.1"/>
    </source>
</evidence>
<organism evidence="2 3">
    <name type="scientific">Thalassobacterium maritimum</name>
    <dbReference type="NCBI Taxonomy" id="3041265"/>
    <lineage>
        <taxon>Bacteria</taxon>
        <taxon>Pseudomonadati</taxon>
        <taxon>Verrucomicrobiota</taxon>
        <taxon>Opitutia</taxon>
        <taxon>Puniceicoccales</taxon>
        <taxon>Coraliomargaritaceae</taxon>
        <taxon>Thalassobacterium</taxon>
    </lineage>
</organism>
<dbReference type="Proteomes" id="UP001225316">
    <property type="component" value="Unassembled WGS sequence"/>
</dbReference>
<name>A0ABU1AZV7_9BACT</name>
<feature type="non-terminal residue" evidence="2">
    <location>
        <position position="201"/>
    </location>
</feature>
<gene>
    <name evidence="2" type="ORF">QEH52_19255</name>
</gene>
<sequence length="201" mass="20517">MNKKILPLLSVAPLVLLSWSHAATITWGSATTISGDSDVSTDGTLVVAASFGTTSASIVVNGVTFAGGGNNANMKSSATYGTALNYTSAKNSDTAFGTASTPFSSLSANYQDLLESGLWETGPEPAGTQTFTFGGTGNELEDGQQYQIQIWAQDARNNKNGGALTIAGTGGVTLNYTDTSSEGGLGQYVIGTFTADADTQS</sequence>
<evidence type="ECO:0000256" key="1">
    <source>
        <dbReference type="SAM" id="SignalP"/>
    </source>
</evidence>
<feature type="chain" id="PRO_5047297011" evidence="1">
    <location>
        <begin position="23"/>
        <end position="201"/>
    </location>
</feature>
<reference evidence="2 3" key="1">
    <citation type="submission" date="2023-04" db="EMBL/GenBank/DDBJ databases">
        <title>A novel bacteria isolated from coastal sediment.</title>
        <authorList>
            <person name="Liu X.-J."/>
            <person name="Du Z.-J."/>
        </authorList>
    </citation>
    <scope>NUCLEOTIDE SEQUENCE [LARGE SCALE GENOMIC DNA]</scope>
    <source>
        <strain evidence="2 3">SDUM461003</strain>
    </source>
</reference>
<comment type="caution">
    <text evidence="2">The sequence shown here is derived from an EMBL/GenBank/DDBJ whole genome shotgun (WGS) entry which is preliminary data.</text>
</comment>
<keyword evidence="1" id="KW-0732">Signal</keyword>
<proteinExistence type="predicted"/>
<feature type="signal peptide" evidence="1">
    <location>
        <begin position="1"/>
        <end position="22"/>
    </location>
</feature>